<protein>
    <submittedName>
        <fullName evidence="1">Uncharacterized protein</fullName>
    </submittedName>
</protein>
<feature type="non-terminal residue" evidence="1">
    <location>
        <position position="1"/>
    </location>
</feature>
<name>A0A699U8B7_TANCI</name>
<proteinExistence type="predicted"/>
<accession>A0A699U8B7</accession>
<evidence type="ECO:0000313" key="1">
    <source>
        <dbReference type="EMBL" id="GFD17478.1"/>
    </source>
</evidence>
<comment type="caution">
    <text evidence="1">The sequence shown here is derived from an EMBL/GenBank/DDBJ whole genome shotgun (WGS) entry which is preliminary data.</text>
</comment>
<sequence length="89" mass="9644">LERIAEALNSTLNFLLSKNKQASTVQNNNFNHAGSGNSQKVKVDKGKSQQDLAAALAAYQRELALAHALVAAKNELIILLRASFNQLIN</sequence>
<organism evidence="1">
    <name type="scientific">Tanacetum cinerariifolium</name>
    <name type="common">Dalmatian daisy</name>
    <name type="synonym">Chrysanthemum cinerariifolium</name>
    <dbReference type="NCBI Taxonomy" id="118510"/>
    <lineage>
        <taxon>Eukaryota</taxon>
        <taxon>Viridiplantae</taxon>
        <taxon>Streptophyta</taxon>
        <taxon>Embryophyta</taxon>
        <taxon>Tracheophyta</taxon>
        <taxon>Spermatophyta</taxon>
        <taxon>Magnoliopsida</taxon>
        <taxon>eudicotyledons</taxon>
        <taxon>Gunneridae</taxon>
        <taxon>Pentapetalae</taxon>
        <taxon>asterids</taxon>
        <taxon>campanulids</taxon>
        <taxon>Asterales</taxon>
        <taxon>Asteraceae</taxon>
        <taxon>Asteroideae</taxon>
        <taxon>Anthemideae</taxon>
        <taxon>Anthemidinae</taxon>
        <taxon>Tanacetum</taxon>
    </lineage>
</organism>
<reference evidence="1" key="1">
    <citation type="journal article" date="2019" name="Sci. Rep.">
        <title>Draft genome of Tanacetum cinerariifolium, the natural source of mosquito coil.</title>
        <authorList>
            <person name="Yamashiro T."/>
            <person name="Shiraishi A."/>
            <person name="Satake H."/>
            <person name="Nakayama K."/>
        </authorList>
    </citation>
    <scope>NUCLEOTIDE SEQUENCE</scope>
</reference>
<dbReference type="EMBL" id="BKCJ011300531">
    <property type="protein sequence ID" value="GFD17478.1"/>
    <property type="molecule type" value="Genomic_DNA"/>
</dbReference>
<dbReference type="AlphaFoldDB" id="A0A699U8B7"/>
<gene>
    <name evidence="1" type="ORF">Tci_889447</name>
</gene>